<gene>
    <name evidence="1" type="ORF">INT44_000453</name>
</gene>
<dbReference type="EMBL" id="JAEPRA010000014">
    <property type="protein sequence ID" value="KAG2175975.1"/>
    <property type="molecule type" value="Genomic_DNA"/>
</dbReference>
<protein>
    <recommendedName>
        <fullName evidence="3">PEBP-like protein</fullName>
    </recommendedName>
</protein>
<dbReference type="OrthoDB" id="10251855at2759"/>
<sequence>MPTFGERFEAYLGYLLSSQKGRDAGLMTHLPPFDKIKPTINVSSEIGASGCSMPKQCAMDGDNEWPGLTWEKVPDAQEYIVVAEDADVPIPNPIAHGFFYGIPAEVTSIQHADLKEIDTTKHTIKNGSIKYGKTMLKTVYEGPKPVYNHGPHRYYYTVVALKQPLENVPEYPSKTQLVKAVNEDNVLAWGEWIGVYERKLE</sequence>
<comment type="caution">
    <text evidence="1">The sequence shown here is derived from an EMBL/GenBank/DDBJ whole genome shotgun (WGS) entry which is preliminary data.</text>
</comment>
<keyword evidence="2" id="KW-1185">Reference proteome</keyword>
<evidence type="ECO:0008006" key="3">
    <source>
        <dbReference type="Google" id="ProtNLM"/>
    </source>
</evidence>
<proteinExistence type="predicted"/>
<dbReference type="InterPro" id="IPR049556">
    <property type="entry name" value="PhiB"/>
</dbReference>
<dbReference type="AlphaFoldDB" id="A0A8H7PLK4"/>
<name>A0A8H7PLK4_9FUNG</name>
<dbReference type="Pfam" id="PF01161">
    <property type="entry name" value="PBP"/>
    <property type="match status" value="1"/>
</dbReference>
<dbReference type="Proteomes" id="UP000612746">
    <property type="component" value="Unassembled WGS sequence"/>
</dbReference>
<accession>A0A8H7PLK4</accession>
<evidence type="ECO:0000313" key="1">
    <source>
        <dbReference type="EMBL" id="KAG2175975.1"/>
    </source>
</evidence>
<dbReference type="Gene3D" id="3.90.280.10">
    <property type="entry name" value="PEBP-like"/>
    <property type="match status" value="1"/>
</dbReference>
<dbReference type="CDD" id="cd00457">
    <property type="entry name" value="PEBP"/>
    <property type="match status" value="1"/>
</dbReference>
<organism evidence="1 2">
    <name type="scientific">Umbelopsis vinacea</name>
    <dbReference type="NCBI Taxonomy" id="44442"/>
    <lineage>
        <taxon>Eukaryota</taxon>
        <taxon>Fungi</taxon>
        <taxon>Fungi incertae sedis</taxon>
        <taxon>Mucoromycota</taxon>
        <taxon>Mucoromycotina</taxon>
        <taxon>Umbelopsidomycetes</taxon>
        <taxon>Umbelopsidales</taxon>
        <taxon>Umbelopsidaceae</taxon>
        <taxon>Umbelopsis</taxon>
    </lineage>
</organism>
<reference evidence="1" key="1">
    <citation type="submission" date="2020-12" db="EMBL/GenBank/DDBJ databases">
        <title>Metabolic potential, ecology and presence of endohyphal bacteria is reflected in genomic diversity of Mucoromycotina.</title>
        <authorList>
            <person name="Muszewska A."/>
            <person name="Okrasinska A."/>
            <person name="Steczkiewicz K."/>
            <person name="Drgas O."/>
            <person name="Orlowska M."/>
            <person name="Perlinska-Lenart U."/>
            <person name="Aleksandrzak-Piekarczyk T."/>
            <person name="Szatraj K."/>
            <person name="Zielenkiewicz U."/>
            <person name="Pilsyk S."/>
            <person name="Malc E."/>
            <person name="Mieczkowski P."/>
            <person name="Kruszewska J.S."/>
            <person name="Biernat P."/>
            <person name="Pawlowska J."/>
        </authorList>
    </citation>
    <scope>NUCLEOTIDE SEQUENCE</scope>
    <source>
        <strain evidence="1">WA0000051536</strain>
    </source>
</reference>
<dbReference type="InterPro" id="IPR008914">
    <property type="entry name" value="PEBP"/>
</dbReference>
<evidence type="ECO:0000313" key="2">
    <source>
        <dbReference type="Proteomes" id="UP000612746"/>
    </source>
</evidence>
<dbReference type="SUPFAM" id="SSF49777">
    <property type="entry name" value="PEBP-like"/>
    <property type="match status" value="1"/>
</dbReference>
<dbReference type="InterPro" id="IPR036610">
    <property type="entry name" value="PEBP-like_sf"/>
</dbReference>